<dbReference type="GeneID" id="93790698"/>
<dbReference type="GO" id="GO:0016747">
    <property type="term" value="F:acyltransferase activity, transferring groups other than amino-acyl groups"/>
    <property type="evidence" value="ECO:0007669"/>
    <property type="project" value="InterPro"/>
</dbReference>
<keyword evidence="8" id="KW-1185">Reference proteome</keyword>
<dbReference type="Pfam" id="PF13420">
    <property type="entry name" value="Acetyltransf_4"/>
    <property type="match status" value="1"/>
</dbReference>
<protein>
    <submittedName>
        <fullName evidence="5">GNAT family N-acetyltransferase</fullName>
    </submittedName>
    <submittedName>
        <fullName evidence="6">GNAT family acetyltransferase</fullName>
    </submittedName>
</protein>
<organism evidence="6">
    <name type="scientific">Staphylococcus schleiferi</name>
    <dbReference type="NCBI Taxonomy" id="1295"/>
    <lineage>
        <taxon>Bacteria</taxon>
        <taxon>Bacillati</taxon>
        <taxon>Bacillota</taxon>
        <taxon>Bacilli</taxon>
        <taxon>Bacillales</taxon>
        <taxon>Staphylococcaceae</taxon>
        <taxon>Staphylococcus</taxon>
    </lineage>
</organism>
<evidence type="ECO:0000313" key="7">
    <source>
        <dbReference type="Proteomes" id="UP000264146"/>
    </source>
</evidence>
<dbReference type="CDD" id="cd04301">
    <property type="entry name" value="NAT_SF"/>
    <property type="match status" value="1"/>
</dbReference>
<evidence type="ECO:0000313" key="6">
    <source>
        <dbReference type="EMBL" id="SUM89889.1"/>
    </source>
</evidence>
<dbReference type="Proteomes" id="UP000264146">
    <property type="component" value="Chromosome"/>
</dbReference>
<dbReference type="SUPFAM" id="SSF55729">
    <property type="entry name" value="Acyl-CoA N-acyltransferases (Nat)"/>
    <property type="match status" value="1"/>
</dbReference>
<dbReference type="PROSITE" id="PS51186">
    <property type="entry name" value="GNAT"/>
    <property type="match status" value="1"/>
</dbReference>
<reference evidence="5 8" key="1">
    <citation type="submission" date="2018-01" db="EMBL/GenBank/DDBJ databases">
        <title>Complete genome sequence of Staphylococcus Scheliferi isolated from human.</title>
        <authorList>
            <person name="Abouelkhair M.A."/>
            <person name="Bemis D.A."/>
            <person name="Kania S.A."/>
        </authorList>
    </citation>
    <scope>NUCLEOTIDE SEQUENCE [LARGE SCALE GENOMIC DNA]</scope>
    <source>
        <strain evidence="5 8">ATCC 43808</strain>
    </source>
</reference>
<keyword evidence="1 6" id="KW-0808">Transferase</keyword>
<sequence length="167" mass="19557">MIKILTDNDASQFKKLMTEAYQNDPLTFLHEFNTPPEITDEEIHNLLNPENQNTNLVFGAFQDETLVGFLQLYHSQHITKKHKAFIQSLYVTPQYRDESLAHQLIDAFIQYAKNHGIENIMVSVASNNITAKVFFDKIGFEFLGLEEKARKIDDHYIEEHWLIYYTC</sequence>
<dbReference type="RefSeq" id="WP_126496216.1">
    <property type="nucleotide sequence ID" value="NZ_CALYEE010000006.1"/>
</dbReference>
<dbReference type="PANTHER" id="PTHR43877">
    <property type="entry name" value="AMINOALKYLPHOSPHONATE N-ACETYLTRANSFERASE-RELATED-RELATED"/>
    <property type="match status" value="1"/>
</dbReference>
<reference evidence="6" key="2">
    <citation type="submission" date="2018-06" db="EMBL/GenBank/DDBJ databases">
        <authorList>
            <consortium name="Pathogen Informatics"/>
            <person name="Doyle S."/>
        </authorList>
    </citation>
    <scope>NUCLEOTIDE SEQUENCE [LARGE SCALE GENOMIC DNA]</scope>
    <source>
        <strain evidence="6">NCTC12218</strain>
    </source>
</reference>
<name>A0A7Z7VXW4_STASC</name>
<evidence type="ECO:0000313" key="4">
    <source>
        <dbReference type="EMBL" id="CAD7360371.1"/>
    </source>
</evidence>
<gene>
    <name evidence="5" type="ORF">C1O36_00525</name>
    <name evidence="6" type="ORF">NCTC12218_02043</name>
</gene>
<dbReference type="EMBL" id="LR962863">
    <property type="protein sequence ID" value="CAD7360371.1"/>
    <property type="molecule type" value="Genomic_DNA"/>
</dbReference>
<proteinExistence type="predicted"/>
<evidence type="ECO:0000313" key="5">
    <source>
        <dbReference type="EMBL" id="NHA33027.1"/>
    </source>
</evidence>
<dbReference type="InterPro" id="IPR016181">
    <property type="entry name" value="Acyl_CoA_acyltransferase"/>
</dbReference>
<evidence type="ECO:0000313" key="8">
    <source>
        <dbReference type="Proteomes" id="UP000572988"/>
    </source>
</evidence>
<evidence type="ECO:0000256" key="1">
    <source>
        <dbReference type="ARBA" id="ARBA00022679"/>
    </source>
</evidence>
<evidence type="ECO:0000256" key="2">
    <source>
        <dbReference type="ARBA" id="ARBA00023315"/>
    </source>
</evidence>
<reference evidence="4 7" key="3">
    <citation type="submission" date="2020-11" db="EMBL/GenBank/DDBJ databases">
        <authorList>
            <consortium name="Pathogen Informatics"/>
        </authorList>
    </citation>
    <scope>NUCLEOTIDE SEQUENCE [LARGE SCALE GENOMIC DNA]</scope>
    <source>
        <strain evidence="4 7">NCTC12218</strain>
    </source>
</reference>
<evidence type="ECO:0000259" key="3">
    <source>
        <dbReference type="PROSITE" id="PS51186"/>
    </source>
</evidence>
<dbReference type="InterPro" id="IPR000182">
    <property type="entry name" value="GNAT_dom"/>
</dbReference>
<accession>A0A7Z7VXW4</accession>
<feature type="domain" description="N-acetyltransferase" evidence="3">
    <location>
        <begin position="1"/>
        <end position="163"/>
    </location>
</feature>
<dbReference type="InterPro" id="IPR050832">
    <property type="entry name" value="Bact_Acetyltransf"/>
</dbReference>
<dbReference type="Proteomes" id="UP000572988">
    <property type="component" value="Unassembled WGS sequence"/>
</dbReference>
<keyword evidence="2" id="KW-0012">Acyltransferase</keyword>
<dbReference type="EMBL" id="UHEF01000001">
    <property type="protein sequence ID" value="SUM89889.1"/>
    <property type="molecule type" value="Genomic_DNA"/>
</dbReference>
<dbReference type="EMBL" id="POVK01000001">
    <property type="protein sequence ID" value="NHA33027.1"/>
    <property type="molecule type" value="Genomic_DNA"/>
</dbReference>
<dbReference type="Gene3D" id="3.40.630.30">
    <property type="match status" value="1"/>
</dbReference>
<dbReference type="AlphaFoldDB" id="A0A7Z7VXW4"/>